<feature type="domain" description="Replication factor A C-terminal" evidence="2">
    <location>
        <begin position="153"/>
        <end position="236"/>
    </location>
</feature>
<sequence length="352" mass="39626">MAAVLNGFSYTGHKQTITLDWKSILKKCDDFSGPVNGFMFIDFNSIIEQTCPRDTFFDVIGQIVSVRPLETSNHVASKHYIKLTLSNIESVHLKVTIFGTQAYQLSQYLKENPTVNCVVIVMQFVKLNIWDGVGQVKSHFEVTKMFINSDIVEINEYKKRYIIPINVQDGTGTIGLTLFDREAKRLLDISAYELKKIYEAAGDSHALFPVQLNVLKNRKFAFLVDITKYNVNNYNNIYTILKLTEDVSIVSELESKLELMSIESVSLNQVPLESDDVVQSVQKDVISQTDESFTPSTVNKSTATTPGKISTDLKRNLQDIYDVNSGDDLSSTKAKRKSIGDETPLLIPKVEK</sequence>
<organism evidence="3 4">
    <name type="scientific">Lactuca saligna</name>
    <name type="common">Willowleaf lettuce</name>
    <dbReference type="NCBI Taxonomy" id="75948"/>
    <lineage>
        <taxon>Eukaryota</taxon>
        <taxon>Viridiplantae</taxon>
        <taxon>Streptophyta</taxon>
        <taxon>Embryophyta</taxon>
        <taxon>Tracheophyta</taxon>
        <taxon>Spermatophyta</taxon>
        <taxon>Magnoliopsida</taxon>
        <taxon>eudicotyledons</taxon>
        <taxon>Gunneridae</taxon>
        <taxon>Pentapetalae</taxon>
        <taxon>asterids</taxon>
        <taxon>campanulids</taxon>
        <taxon>Asterales</taxon>
        <taxon>Asteraceae</taxon>
        <taxon>Cichorioideae</taxon>
        <taxon>Cichorieae</taxon>
        <taxon>Lactucinae</taxon>
        <taxon>Lactuca</taxon>
    </lineage>
</organism>
<dbReference type="CDD" id="cd04481">
    <property type="entry name" value="RPA1_DBD_B_like"/>
    <property type="match status" value="1"/>
</dbReference>
<gene>
    <name evidence="3" type="ORF">LSALG_LOCUS634</name>
</gene>
<dbReference type="AlphaFoldDB" id="A0AA35Y6L0"/>
<evidence type="ECO:0000259" key="2">
    <source>
        <dbReference type="Pfam" id="PF08646"/>
    </source>
</evidence>
<evidence type="ECO:0000313" key="3">
    <source>
        <dbReference type="EMBL" id="CAI9259758.1"/>
    </source>
</evidence>
<evidence type="ECO:0000256" key="1">
    <source>
        <dbReference type="SAM" id="MobiDB-lite"/>
    </source>
</evidence>
<dbReference type="InterPro" id="IPR012340">
    <property type="entry name" value="NA-bd_OB-fold"/>
</dbReference>
<reference evidence="3" key="1">
    <citation type="submission" date="2023-04" db="EMBL/GenBank/DDBJ databases">
        <authorList>
            <person name="Vijverberg K."/>
            <person name="Xiong W."/>
            <person name="Schranz E."/>
        </authorList>
    </citation>
    <scope>NUCLEOTIDE SEQUENCE</scope>
</reference>
<evidence type="ECO:0000313" key="4">
    <source>
        <dbReference type="Proteomes" id="UP001177003"/>
    </source>
</evidence>
<feature type="region of interest" description="Disordered" evidence="1">
    <location>
        <begin position="327"/>
        <end position="352"/>
    </location>
</feature>
<dbReference type="Proteomes" id="UP001177003">
    <property type="component" value="Chromosome 0"/>
</dbReference>
<dbReference type="Pfam" id="PF08646">
    <property type="entry name" value="Rep_fac-A_C"/>
    <property type="match status" value="1"/>
</dbReference>
<dbReference type="SUPFAM" id="SSF50249">
    <property type="entry name" value="Nucleic acid-binding proteins"/>
    <property type="match status" value="2"/>
</dbReference>
<protein>
    <recommendedName>
        <fullName evidence="2">Replication factor A C-terminal domain-containing protein</fullName>
    </recommendedName>
</protein>
<dbReference type="EMBL" id="OX465086">
    <property type="protein sequence ID" value="CAI9259758.1"/>
    <property type="molecule type" value="Genomic_DNA"/>
</dbReference>
<accession>A0AA35Y6L0</accession>
<dbReference type="InterPro" id="IPR013955">
    <property type="entry name" value="Rep_factor-A_C"/>
</dbReference>
<name>A0AA35Y6L0_LACSI</name>
<keyword evidence="4" id="KW-1185">Reference proteome</keyword>
<dbReference type="Gene3D" id="2.40.50.140">
    <property type="entry name" value="Nucleic acid-binding proteins"/>
    <property type="match status" value="1"/>
</dbReference>
<proteinExistence type="predicted"/>